<feature type="compositionally biased region" description="Low complexity" evidence="5">
    <location>
        <begin position="235"/>
        <end position="260"/>
    </location>
</feature>
<dbReference type="InterPro" id="IPR002941">
    <property type="entry name" value="DNA_methylase_N4/N6"/>
</dbReference>
<dbReference type="PRINTS" id="PR00508">
    <property type="entry name" value="S21N4MTFRASE"/>
</dbReference>
<dbReference type="PROSITE" id="PS00092">
    <property type="entry name" value="N6_MTASE"/>
    <property type="match status" value="1"/>
</dbReference>
<dbReference type="PANTHER" id="PTHR13370">
    <property type="entry name" value="RNA METHYLASE-RELATED"/>
    <property type="match status" value="1"/>
</dbReference>
<dbReference type="GO" id="GO:0032259">
    <property type="term" value="P:methylation"/>
    <property type="evidence" value="ECO:0007669"/>
    <property type="project" value="UniProtKB-KW"/>
</dbReference>
<reference evidence="7 8" key="1">
    <citation type="submission" date="2012-06" db="EMBL/GenBank/DDBJ databases">
        <title>Complete sequence of Thiocystis violascens DSM 198.</title>
        <authorList>
            <consortium name="US DOE Joint Genome Institute"/>
            <person name="Lucas S."/>
            <person name="Han J."/>
            <person name="Lapidus A."/>
            <person name="Cheng J.-F."/>
            <person name="Goodwin L."/>
            <person name="Pitluck S."/>
            <person name="Peters L."/>
            <person name="Ovchinnikova G."/>
            <person name="Teshima H."/>
            <person name="Detter J.C."/>
            <person name="Han C."/>
            <person name="Tapia R."/>
            <person name="Land M."/>
            <person name="Hauser L."/>
            <person name="Kyrpides N."/>
            <person name="Ivanova N."/>
            <person name="Pagani I."/>
            <person name="Vogl K."/>
            <person name="Liu Z."/>
            <person name="Frigaard N.-U."/>
            <person name="Bryant D."/>
            <person name="Woyke T."/>
        </authorList>
    </citation>
    <scope>NUCLEOTIDE SEQUENCE [LARGE SCALE GENOMIC DNA]</scope>
    <source>
        <strain evidence="8">ATCC 17096 / DSM 198 / 6111</strain>
    </source>
</reference>
<keyword evidence="8" id="KW-1185">Reference proteome</keyword>
<dbReference type="OrthoDB" id="9816043at2"/>
<dbReference type="RefSeq" id="WP_014779792.1">
    <property type="nucleotide sequence ID" value="NC_018012.1"/>
</dbReference>
<evidence type="ECO:0000256" key="3">
    <source>
        <dbReference type="ARBA" id="ARBA00022679"/>
    </source>
</evidence>
<proteinExistence type="inferred from homology"/>
<name>I3YEH5_THIV6</name>
<dbReference type="InterPro" id="IPR002052">
    <property type="entry name" value="DNA_methylase_N6_adenine_CS"/>
</dbReference>
<accession>I3YEH5</accession>
<gene>
    <name evidence="7" type="ordered locus">Thivi_3526</name>
</gene>
<dbReference type="InterPro" id="IPR001091">
    <property type="entry name" value="RM_Methyltransferase"/>
</dbReference>
<keyword evidence="3" id="KW-0808">Transferase</keyword>
<evidence type="ECO:0000256" key="4">
    <source>
        <dbReference type="RuleBase" id="RU362026"/>
    </source>
</evidence>
<dbReference type="SUPFAM" id="SSF53335">
    <property type="entry name" value="S-adenosyl-L-methionine-dependent methyltransferases"/>
    <property type="match status" value="1"/>
</dbReference>
<protein>
    <recommendedName>
        <fullName evidence="4">Methyltransferase</fullName>
        <ecNumber evidence="4">2.1.1.-</ecNumber>
    </recommendedName>
</protein>
<dbReference type="Pfam" id="PF01555">
    <property type="entry name" value="N6_N4_Mtase"/>
    <property type="match status" value="1"/>
</dbReference>
<dbReference type="REBASE" id="48990">
    <property type="entry name" value="M.Tvi198ORF3526P"/>
</dbReference>
<dbReference type="Gene3D" id="3.40.50.150">
    <property type="entry name" value="Vaccinia Virus protein VP39"/>
    <property type="match status" value="1"/>
</dbReference>
<evidence type="ECO:0000256" key="1">
    <source>
        <dbReference type="ARBA" id="ARBA00006594"/>
    </source>
</evidence>
<organism evidence="7 8">
    <name type="scientific">Thiocystis violascens (strain ATCC 17096 / DSM 198 / 6111)</name>
    <name type="common">Chromatium violascens</name>
    <dbReference type="NCBI Taxonomy" id="765911"/>
    <lineage>
        <taxon>Bacteria</taxon>
        <taxon>Pseudomonadati</taxon>
        <taxon>Pseudomonadota</taxon>
        <taxon>Gammaproteobacteria</taxon>
        <taxon>Chromatiales</taxon>
        <taxon>Chromatiaceae</taxon>
        <taxon>Thiocystis</taxon>
    </lineage>
</organism>
<evidence type="ECO:0000256" key="5">
    <source>
        <dbReference type="SAM" id="MobiDB-lite"/>
    </source>
</evidence>
<dbReference type="STRING" id="765911.Thivi_3526"/>
<dbReference type="Proteomes" id="UP000006062">
    <property type="component" value="Chromosome"/>
</dbReference>
<dbReference type="GO" id="GO:0005737">
    <property type="term" value="C:cytoplasm"/>
    <property type="evidence" value="ECO:0007669"/>
    <property type="project" value="TreeGrafter"/>
</dbReference>
<dbReference type="EMBL" id="CP003154">
    <property type="protein sequence ID" value="AFL75393.1"/>
    <property type="molecule type" value="Genomic_DNA"/>
</dbReference>
<dbReference type="HOGENOM" id="CLU_1145662_0_0_6"/>
<evidence type="ECO:0000313" key="7">
    <source>
        <dbReference type="EMBL" id="AFL75393.1"/>
    </source>
</evidence>
<dbReference type="GO" id="GO:0003677">
    <property type="term" value="F:DNA binding"/>
    <property type="evidence" value="ECO:0007669"/>
    <property type="project" value="InterPro"/>
</dbReference>
<evidence type="ECO:0000313" key="8">
    <source>
        <dbReference type="Proteomes" id="UP000006062"/>
    </source>
</evidence>
<feature type="region of interest" description="Disordered" evidence="5">
    <location>
        <begin position="233"/>
        <end position="260"/>
    </location>
</feature>
<sequence>MTFEKTEIGPCTLYRGDCLEVLAAGLLPKDAAIVSDPPYGIGWQKHAGDGKGCQIASPQGAKANTHFAPIAGDNAPFDPAPWLGFTKVVLFGANHFAQRLPEKGQWLCWDKSVGTGPADSFVDGEFAWSSVRATRNLFRHLWKGVLRDGQDAPSRQPKLHVSQKPTELMRWLIETARVRLGATVCDPYMGSGTTGIACIQTGRRFIGIEIDPSHYATACARIERAWADLGIRPNTTTTTTTTTTTSASCPTATPATPART</sequence>
<dbReference type="EC" id="2.1.1.-" evidence="4"/>
<dbReference type="PANTHER" id="PTHR13370:SF3">
    <property type="entry name" value="TRNA (GUANINE(10)-N2)-METHYLTRANSFERASE HOMOLOG"/>
    <property type="match status" value="1"/>
</dbReference>
<feature type="domain" description="DNA methylase N-4/N-6" evidence="6">
    <location>
        <begin position="150"/>
        <end position="217"/>
    </location>
</feature>
<keyword evidence="2 7" id="KW-0489">Methyltransferase</keyword>
<dbReference type="KEGG" id="tvi:Thivi_3526"/>
<comment type="similarity">
    <text evidence="1 4">Belongs to the N(4)/N(6)-methyltransferase family.</text>
</comment>
<evidence type="ECO:0000256" key="2">
    <source>
        <dbReference type="ARBA" id="ARBA00022603"/>
    </source>
</evidence>
<evidence type="ECO:0000259" key="6">
    <source>
        <dbReference type="Pfam" id="PF01555"/>
    </source>
</evidence>
<dbReference type="GO" id="GO:0008170">
    <property type="term" value="F:N-methyltransferase activity"/>
    <property type="evidence" value="ECO:0007669"/>
    <property type="project" value="InterPro"/>
</dbReference>
<dbReference type="eggNOG" id="COG0863">
    <property type="taxonomic scope" value="Bacteria"/>
</dbReference>
<dbReference type="InterPro" id="IPR029063">
    <property type="entry name" value="SAM-dependent_MTases_sf"/>
</dbReference>
<dbReference type="AlphaFoldDB" id="I3YEH5"/>